<dbReference type="PANTHER" id="PTHR43179">
    <property type="entry name" value="RHAMNOSYLTRANSFERASE WBBL"/>
    <property type="match status" value="1"/>
</dbReference>
<evidence type="ECO:0000313" key="4">
    <source>
        <dbReference type="EMBL" id="SBT03584.1"/>
    </source>
</evidence>
<proteinExistence type="predicted"/>
<dbReference type="PANTHER" id="PTHR43179:SF7">
    <property type="entry name" value="RHAMNOSYLTRANSFERASE WBBL"/>
    <property type="match status" value="1"/>
</dbReference>
<keyword evidence="5" id="KW-1185">Reference proteome</keyword>
<reference evidence="4 5" key="1">
    <citation type="submission" date="2016-06" db="EMBL/GenBank/DDBJ databases">
        <authorList>
            <person name="Kjaerup R.B."/>
            <person name="Dalgaard T.S."/>
            <person name="Juul-Madsen H.R."/>
        </authorList>
    </citation>
    <scope>NUCLEOTIDE SEQUENCE [LARGE SCALE GENOMIC DNA]</scope>
    <source>
        <strain evidence="4">3</strain>
    </source>
</reference>
<dbReference type="GO" id="GO:0016740">
    <property type="term" value="F:transferase activity"/>
    <property type="evidence" value="ECO:0007669"/>
    <property type="project" value="UniProtKB-KW"/>
</dbReference>
<dbReference type="AlphaFoldDB" id="A0A1A8XEG7"/>
<organism evidence="4 5">
    <name type="scientific">Candidatus Accumulibacter aalborgensis</name>
    <dbReference type="NCBI Taxonomy" id="1860102"/>
    <lineage>
        <taxon>Bacteria</taxon>
        <taxon>Pseudomonadati</taxon>
        <taxon>Pseudomonadota</taxon>
        <taxon>Betaproteobacteria</taxon>
        <taxon>Candidatus Accumulibacter</taxon>
    </lineage>
</organism>
<dbReference type="Pfam" id="PF00535">
    <property type="entry name" value="Glycos_transf_2"/>
    <property type="match status" value="1"/>
</dbReference>
<keyword evidence="1" id="KW-0472">Membrane</keyword>
<dbReference type="CDD" id="cd04186">
    <property type="entry name" value="GT_2_like_c"/>
    <property type="match status" value="1"/>
</dbReference>
<sequence>MSAVISAVIVNYNAGELLRSCVESFRDCPLESEVIVVDNASTDGSLDHLRGVPGVKIIRNSANVGFAAACNCGARVATAEFLLFLNPDCSFRSDALVSLLAAMRDRERVGMAGGFLAHLDGSEQAGGRRAVPTPWRSFVRAFGLTRFSARWPHLFFDFHLHTQPLPDHAVEVEAISGACMLVRRKAMEDVGEWDEGYFLHCEDLDWCMRFRQNGWRILFVPSARFTHALGVCGRSRPIFVEWHKHKGMMRFFNKFFRRQYPGVLMGLVALGVWLRFLLVAIYYTGRRAGRALGLMRG</sequence>
<dbReference type="Pfam" id="PF13632">
    <property type="entry name" value="Glyco_trans_2_3"/>
    <property type="match status" value="1"/>
</dbReference>
<evidence type="ECO:0000256" key="1">
    <source>
        <dbReference type="SAM" id="Phobius"/>
    </source>
</evidence>
<dbReference type="EMBL" id="FLQX01000010">
    <property type="protein sequence ID" value="SBT03584.1"/>
    <property type="molecule type" value="Genomic_DNA"/>
</dbReference>
<accession>A0A1A8XEG7</accession>
<gene>
    <name evidence="4" type="ORF">ACCAA_1070016</name>
</gene>
<feature type="transmembrane region" description="Helical" evidence="1">
    <location>
        <begin position="263"/>
        <end position="285"/>
    </location>
</feature>
<dbReference type="InterPro" id="IPR029044">
    <property type="entry name" value="Nucleotide-diphossugar_trans"/>
</dbReference>
<dbReference type="STRING" id="1860102.ACCAA_1070016"/>
<feature type="domain" description="Glycosyltransferase 2-like" evidence="2">
    <location>
        <begin position="6"/>
        <end position="150"/>
    </location>
</feature>
<evidence type="ECO:0000259" key="3">
    <source>
        <dbReference type="Pfam" id="PF13632"/>
    </source>
</evidence>
<dbReference type="Gene3D" id="3.90.550.10">
    <property type="entry name" value="Spore Coat Polysaccharide Biosynthesis Protein SpsA, Chain A"/>
    <property type="match status" value="1"/>
</dbReference>
<keyword evidence="1" id="KW-1133">Transmembrane helix</keyword>
<feature type="domain" description="Glycosyltransferase 2-like" evidence="3">
    <location>
        <begin position="174"/>
        <end position="225"/>
    </location>
</feature>
<keyword evidence="1" id="KW-0812">Transmembrane</keyword>
<protein>
    <submittedName>
        <fullName evidence="4">Glycosyl transferase family 2</fullName>
    </submittedName>
</protein>
<dbReference type="SUPFAM" id="SSF53448">
    <property type="entry name" value="Nucleotide-diphospho-sugar transferases"/>
    <property type="match status" value="1"/>
</dbReference>
<evidence type="ECO:0000259" key="2">
    <source>
        <dbReference type="Pfam" id="PF00535"/>
    </source>
</evidence>
<dbReference type="Proteomes" id="UP000199169">
    <property type="component" value="Unassembled WGS sequence"/>
</dbReference>
<keyword evidence="4" id="KW-0808">Transferase</keyword>
<evidence type="ECO:0000313" key="5">
    <source>
        <dbReference type="Proteomes" id="UP000199169"/>
    </source>
</evidence>
<name>A0A1A8XEG7_9PROT</name>
<dbReference type="InterPro" id="IPR001173">
    <property type="entry name" value="Glyco_trans_2-like"/>
</dbReference>
<dbReference type="RefSeq" id="WP_186405529.1">
    <property type="nucleotide sequence ID" value="NZ_FLQX01000010.1"/>
</dbReference>